<dbReference type="GO" id="GO:0000166">
    <property type="term" value="F:nucleotide binding"/>
    <property type="evidence" value="ECO:0007669"/>
    <property type="project" value="UniProtKB-KW"/>
</dbReference>
<dbReference type="PANTHER" id="PTHR23155">
    <property type="entry name" value="DISEASE RESISTANCE PROTEIN RP"/>
    <property type="match status" value="1"/>
</dbReference>
<dbReference type="SUPFAM" id="SSF52540">
    <property type="entry name" value="P-loop containing nucleoside triphosphate hydrolases"/>
    <property type="match status" value="1"/>
</dbReference>
<dbReference type="GO" id="GO:0009626">
    <property type="term" value="P:plant-type hypersensitive response"/>
    <property type="evidence" value="ECO:0007669"/>
    <property type="project" value="UniProtKB-ARBA"/>
</dbReference>
<dbReference type="CDD" id="cd14798">
    <property type="entry name" value="RX-CC_like"/>
    <property type="match status" value="1"/>
</dbReference>
<dbReference type="InterPro" id="IPR055414">
    <property type="entry name" value="LRR_R13L4/SHOC2-like"/>
</dbReference>
<dbReference type="Gene3D" id="3.80.10.10">
    <property type="entry name" value="Ribonuclease Inhibitor"/>
    <property type="match status" value="1"/>
</dbReference>
<dbReference type="PANTHER" id="PTHR23155:SF1137">
    <property type="entry name" value="OS08G0387700 PROTEIN"/>
    <property type="match status" value="1"/>
</dbReference>
<evidence type="ECO:0000259" key="10">
    <source>
        <dbReference type="Pfam" id="PF18052"/>
    </source>
</evidence>
<dbReference type="Pfam" id="PF18052">
    <property type="entry name" value="Rx_N"/>
    <property type="match status" value="1"/>
</dbReference>
<dbReference type="AlphaFoldDB" id="A0ABC9B3U9"/>
<feature type="domain" description="NB-ARC" evidence="9">
    <location>
        <begin position="174"/>
        <end position="347"/>
    </location>
</feature>
<dbReference type="InterPro" id="IPR042197">
    <property type="entry name" value="Apaf_helical"/>
</dbReference>
<evidence type="ECO:0000256" key="8">
    <source>
        <dbReference type="SAM" id="MobiDB-lite"/>
    </source>
</evidence>
<dbReference type="Pfam" id="PF23559">
    <property type="entry name" value="WHD_DRP"/>
    <property type="match status" value="1"/>
</dbReference>
<protein>
    <submittedName>
        <fullName evidence="13">Uncharacterized protein</fullName>
    </submittedName>
</protein>
<name>A0ABC9B3U9_9POAL</name>
<dbReference type="InterPro" id="IPR044974">
    <property type="entry name" value="Disease_R_plants"/>
</dbReference>
<dbReference type="FunFam" id="3.40.50.300:FF:001091">
    <property type="entry name" value="Probable disease resistance protein At1g61300"/>
    <property type="match status" value="1"/>
</dbReference>
<dbReference type="InterPro" id="IPR038005">
    <property type="entry name" value="RX-like_CC"/>
</dbReference>
<keyword evidence="6 7" id="KW-0175">Coiled coil</keyword>
<dbReference type="SUPFAM" id="SSF52058">
    <property type="entry name" value="L domain-like"/>
    <property type="match status" value="1"/>
</dbReference>
<feature type="domain" description="Disease resistance protein winged helix" evidence="11">
    <location>
        <begin position="434"/>
        <end position="505"/>
    </location>
</feature>
<evidence type="ECO:0000256" key="3">
    <source>
        <dbReference type="ARBA" id="ARBA00022737"/>
    </source>
</evidence>
<evidence type="ECO:0000256" key="2">
    <source>
        <dbReference type="ARBA" id="ARBA00022614"/>
    </source>
</evidence>
<feature type="domain" description="Disease resistance R13L4/SHOC-2-like LRR" evidence="12">
    <location>
        <begin position="564"/>
        <end position="918"/>
    </location>
</feature>
<evidence type="ECO:0000259" key="9">
    <source>
        <dbReference type="Pfam" id="PF00931"/>
    </source>
</evidence>
<dbReference type="GO" id="GO:0042742">
    <property type="term" value="P:defense response to bacterium"/>
    <property type="evidence" value="ECO:0007669"/>
    <property type="project" value="UniProtKB-ARBA"/>
</dbReference>
<evidence type="ECO:0000256" key="7">
    <source>
        <dbReference type="SAM" id="Coils"/>
    </source>
</evidence>
<proteinExistence type="inferred from homology"/>
<keyword evidence="2" id="KW-0433">Leucine-rich repeat</keyword>
<dbReference type="Pfam" id="PF00931">
    <property type="entry name" value="NB-ARC"/>
    <property type="match status" value="1"/>
</dbReference>
<comment type="similarity">
    <text evidence="1">Belongs to the disease resistance NB-LRR family.</text>
</comment>
<dbReference type="Gene3D" id="1.10.8.430">
    <property type="entry name" value="Helical domain of apoptotic protease-activating factors"/>
    <property type="match status" value="1"/>
</dbReference>
<evidence type="ECO:0000313" key="13">
    <source>
        <dbReference type="EMBL" id="CAL4993797.1"/>
    </source>
</evidence>
<evidence type="ECO:0000256" key="5">
    <source>
        <dbReference type="ARBA" id="ARBA00022821"/>
    </source>
</evidence>
<keyword evidence="4" id="KW-0547">Nucleotide-binding</keyword>
<dbReference type="Gene3D" id="1.20.5.4130">
    <property type="match status" value="1"/>
</dbReference>
<dbReference type="Gene3D" id="3.40.50.300">
    <property type="entry name" value="P-loop containing nucleotide triphosphate hydrolases"/>
    <property type="match status" value="1"/>
</dbReference>
<dbReference type="FunFam" id="1.10.10.10:FF:000322">
    <property type="entry name" value="Probable disease resistance protein At1g63360"/>
    <property type="match status" value="1"/>
</dbReference>
<feature type="domain" description="Disease resistance N-terminal" evidence="10">
    <location>
        <begin position="7"/>
        <end position="97"/>
    </location>
</feature>
<feature type="region of interest" description="Disordered" evidence="8">
    <location>
        <begin position="924"/>
        <end position="943"/>
    </location>
</feature>
<dbReference type="EMBL" id="OZ075134">
    <property type="protein sequence ID" value="CAL4993797.1"/>
    <property type="molecule type" value="Genomic_DNA"/>
</dbReference>
<evidence type="ECO:0000313" key="14">
    <source>
        <dbReference type="Proteomes" id="UP001497457"/>
    </source>
</evidence>
<dbReference type="InterPro" id="IPR032675">
    <property type="entry name" value="LRR_dom_sf"/>
</dbReference>
<sequence>MELATAALSSLLPKLGSLLSDEYKLQKGLRGEIRFLQAEMESMQAALEGVSNMPSDQIRGHHKIWARDLKELIYDIEDSVDAFMVRVDAPVCSKPHSFRRFFGKTIGLLTKVKNRHHIADDIQDIKSRIKEVTSRRERYKFDDAAAQPENTAMDPRLPALYEEAKNLVGIDSPTEKLTALLMDGKGVQKQQLMVVSIVGIGGLGKTTLANSVYQRLKGGFQCHAFVSISLKPDIKKIFCSMLRQVSQKEYHNAEAWNHTELIDEIRHFLDKNRYIIVIDDLWEHLAWTNIKCALPDNNIGSRVLVTTRNVDVAKLSCSPINDTMYELDPLSYENSKRLFCKRVFHEDEEIHSELEEVTHKTLTKCGGVPLAIITTASLLASKPNKTKYEWYRVYKSMGSGLENDKTMKNMREILYLSYGHLPSYLKPCLLYLSMFPEDHLIQRYTLLETWVAEGFVDEKHGNDLYDLGNSYFDELVNRSMILPVNFNGSGIATGCRVHDMILDLIISLSARENFAITFSEGSKLISPVCKVRRLSLQGSKVDSHNEESKEEEVIITTSTMAMFHVRSLIAFGEISQWMPPLAKFSVLRVLDLEQFPCKNMHAKDLGNLHHLRFLKLGGELDIELLEEIGNLKLLKTLYLRNASIKELPASICRLAKLEYLEVPTGVNFLDGIGNLMSLRQLGWLNVKQSPSPLALLGNLIKLRVLGIYGLGANDSYGEKFLMGLSKLSNLRGLAFEGEGMCSLDCMRDQWRGPVHLQRFYGNRLIFSQVPLWFFSLSELSCLSIKVNMLRQDDLQLLGALPVLRSLKLQVIPSGITDERLVVDADQPFRSLAEFEFDHYTRCCLVFAHGVMPKLQRIKLYFRVRKREGGGFDTGLENLPSLKEVTVRVNCEGAQLREVENVETMVRDAIDMHLNRPTLVLSREAEDKMVTDEDKDDGEVCKES</sequence>
<gene>
    <name evidence="13" type="ORF">URODEC1_LOCUS61662</name>
</gene>
<keyword evidence="5" id="KW-0611">Plant defense</keyword>
<accession>A0ABC9B3U9</accession>
<evidence type="ECO:0000259" key="11">
    <source>
        <dbReference type="Pfam" id="PF23559"/>
    </source>
</evidence>
<evidence type="ECO:0000256" key="4">
    <source>
        <dbReference type="ARBA" id="ARBA00022741"/>
    </source>
</evidence>
<organism evidence="13 14">
    <name type="scientific">Urochloa decumbens</name>
    <dbReference type="NCBI Taxonomy" id="240449"/>
    <lineage>
        <taxon>Eukaryota</taxon>
        <taxon>Viridiplantae</taxon>
        <taxon>Streptophyta</taxon>
        <taxon>Embryophyta</taxon>
        <taxon>Tracheophyta</taxon>
        <taxon>Spermatophyta</taxon>
        <taxon>Magnoliopsida</taxon>
        <taxon>Liliopsida</taxon>
        <taxon>Poales</taxon>
        <taxon>Poaceae</taxon>
        <taxon>PACMAD clade</taxon>
        <taxon>Panicoideae</taxon>
        <taxon>Panicodae</taxon>
        <taxon>Paniceae</taxon>
        <taxon>Melinidinae</taxon>
        <taxon>Urochloa</taxon>
    </lineage>
</organism>
<feature type="coiled-coil region" evidence="7">
    <location>
        <begin position="26"/>
        <end position="53"/>
    </location>
</feature>
<dbReference type="Proteomes" id="UP001497457">
    <property type="component" value="Chromosome 24b"/>
</dbReference>
<dbReference type="GO" id="GO:0002758">
    <property type="term" value="P:innate immune response-activating signaling pathway"/>
    <property type="evidence" value="ECO:0007669"/>
    <property type="project" value="UniProtKB-ARBA"/>
</dbReference>
<dbReference type="InterPro" id="IPR041118">
    <property type="entry name" value="Rx_N"/>
</dbReference>
<evidence type="ECO:0000256" key="1">
    <source>
        <dbReference type="ARBA" id="ARBA00008894"/>
    </source>
</evidence>
<reference evidence="13" key="1">
    <citation type="submission" date="2024-10" db="EMBL/GenBank/DDBJ databases">
        <authorList>
            <person name="Ryan C."/>
        </authorList>
    </citation>
    <scope>NUCLEOTIDE SEQUENCE [LARGE SCALE GENOMIC DNA]</scope>
</reference>
<dbReference type="PRINTS" id="PR00364">
    <property type="entry name" value="DISEASERSIST"/>
</dbReference>
<dbReference type="InterPro" id="IPR058922">
    <property type="entry name" value="WHD_DRP"/>
</dbReference>
<evidence type="ECO:0000256" key="6">
    <source>
        <dbReference type="ARBA" id="ARBA00023054"/>
    </source>
</evidence>
<dbReference type="InterPro" id="IPR036388">
    <property type="entry name" value="WH-like_DNA-bd_sf"/>
</dbReference>
<keyword evidence="14" id="KW-1185">Reference proteome</keyword>
<dbReference type="InterPro" id="IPR027417">
    <property type="entry name" value="P-loop_NTPase"/>
</dbReference>
<dbReference type="InterPro" id="IPR002182">
    <property type="entry name" value="NB-ARC"/>
</dbReference>
<dbReference type="Pfam" id="PF23598">
    <property type="entry name" value="LRR_14"/>
    <property type="match status" value="1"/>
</dbReference>
<evidence type="ECO:0000259" key="12">
    <source>
        <dbReference type="Pfam" id="PF23598"/>
    </source>
</evidence>
<dbReference type="Gene3D" id="1.10.10.10">
    <property type="entry name" value="Winged helix-like DNA-binding domain superfamily/Winged helix DNA-binding domain"/>
    <property type="match status" value="1"/>
</dbReference>
<keyword evidence="3" id="KW-0677">Repeat</keyword>